<dbReference type="AlphaFoldDB" id="A0AA51RVN9"/>
<dbReference type="GO" id="GO:0008483">
    <property type="term" value="F:transaminase activity"/>
    <property type="evidence" value="ECO:0007669"/>
    <property type="project" value="UniProtKB-KW"/>
</dbReference>
<name>A0AA51RVN9_9GAMM</name>
<dbReference type="InterPro" id="IPR015421">
    <property type="entry name" value="PyrdxlP-dep_Trfase_major"/>
</dbReference>
<dbReference type="RefSeq" id="WP_309203843.1">
    <property type="nucleotide sequence ID" value="NZ_CP133548.1"/>
</dbReference>
<dbReference type="Gene3D" id="3.90.1150.10">
    <property type="entry name" value="Aspartate Aminotransferase, domain 1"/>
    <property type="match status" value="1"/>
</dbReference>
<dbReference type="InterPro" id="IPR015422">
    <property type="entry name" value="PyrdxlP-dep_Trfase_small"/>
</dbReference>
<dbReference type="Gene3D" id="3.40.640.10">
    <property type="entry name" value="Type I PLP-dependent aspartate aminotransferase-like (Major domain)"/>
    <property type="match status" value="1"/>
</dbReference>
<dbReference type="GO" id="GO:0030170">
    <property type="term" value="F:pyridoxal phosphate binding"/>
    <property type="evidence" value="ECO:0007669"/>
    <property type="project" value="InterPro"/>
</dbReference>
<comment type="similarity">
    <text evidence="2 6">Belongs to the class-I pyridoxal-phosphate-dependent aminotransferase family.</text>
</comment>
<accession>A0AA51RVN9</accession>
<keyword evidence="3 6" id="KW-0032">Aminotransferase</keyword>
<evidence type="ECO:0000313" key="8">
    <source>
        <dbReference type="EMBL" id="WMS88626.1"/>
    </source>
</evidence>
<dbReference type="PROSITE" id="PS00105">
    <property type="entry name" value="AA_TRANSFER_CLASS_1"/>
    <property type="match status" value="1"/>
</dbReference>
<dbReference type="Pfam" id="PF00155">
    <property type="entry name" value="Aminotran_1_2"/>
    <property type="match status" value="1"/>
</dbReference>
<sequence length="430" mass="47730">MKKQPDVHLNLNVRGLSLSATLAINEISNDLIRRGEQVIKLGLGQSPFPVPQVVEDALKSNAHQKDYLPVAGLRKLRGAVAEYHHRQGIATAPDHILIGPGSKELMFILQLVYYGDLVIPTPSWVSYAPQAMILGRQIRWLKTESKHNWQVTPDSIEQLCSADPNKPRLMILNYPANPHGYTYTERELKALAKKLRKYKVLVLSDEIYGELDFDGSHTSIAKYYPEGTIISSGLSKWCGAGGWRLGTFAFPPNLSWLMDAMSIVASETYTSTSAPIQYAAVRAFQGGLEIERYLANSRRILYTLAKSIVTKMQTAGFELAMPDGAFYLFPNFEPFRGVLSERGISTSTQLCEKILTETGVAMLPGEAFGRPPEELTTRIAFVDFDGAKALMAAEQVPLDQELDEQFAEQYGGNCILGVTKIIEWLEGVVE</sequence>
<dbReference type="PANTHER" id="PTHR46383:SF1">
    <property type="entry name" value="ASPARTATE AMINOTRANSFERASE"/>
    <property type="match status" value="1"/>
</dbReference>
<evidence type="ECO:0000256" key="2">
    <source>
        <dbReference type="ARBA" id="ARBA00007441"/>
    </source>
</evidence>
<dbReference type="Proteomes" id="UP001239782">
    <property type="component" value="Chromosome"/>
</dbReference>
<keyword evidence="5" id="KW-0663">Pyridoxal phosphate</keyword>
<dbReference type="InterPro" id="IPR004838">
    <property type="entry name" value="NHTrfase_class1_PyrdxlP-BS"/>
</dbReference>
<comment type="cofactor">
    <cofactor evidence="1 6">
        <name>pyridoxal 5'-phosphate</name>
        <dbReference type="ChEBI" id="CHEBI:597326"/>
    </cofactor>
</comment>
<dbReference type="EC" id="2.6.1.-" evidence="6"/>
<keyword evidence="9" id="KW-1185">Reference proteome</keyword>
<evidence type="ECO:0000256" key="1">
    <source>
        <dbReference type="ARBA" id="ARBA00001933"/>
    </source>
</evidence>
<reference evidence="8 9" key="1">
    <citation type="submission" date="2023-08" db="EMBL/GenBank/DDBJ databases">
        <title>Pleionea litopenaei sp. nov., isolated from stomach of juvenile Litopenaeus vannamei.</title>
        <authorList>
            <person name="Rho A.M."/>
            <person name="Hwang C.Y."/>
        </authorList>
    </citation>
    <scope>NUCLEOTIDE SEQUENCE [LARGE SCALE GENOMIC DNA]</scope>
    <source>
        <strain evidence="8 9">HL-JVS1</strain>
    </source>
</reference>
<evidence type="ECO:0000256" key="4">
    <source>
        <dbReference type="ARBA" id="ARBA00022679"/>
    </source>
</evidence>
<gene>
    <name evidence="8" type="ORF">Q9312_06850</name>
</gene>
<dbReference type="InterPro" id="IPR015424">
    <property type="entry name" value="PyrdxlP-dep_Trfase"/>
</dbReference>
<dbReference type="KEGG" id="plei:Q9312_06850"/>
<protein>
    <recommendedName>
        <fullName evidence="6">Aminotransferase</fullName>
        <ecNumber evidence="6">2.6.1.-</ecNumber>
    </recommendedName>
</protein>
<dbReference type="SUPFAM" id="SSF53383">
    <property type="entry name" value="PLP-dependent transferases"/>
    <property type="match status" value="1"/>
</dbReference>
<evidence type="ECO:0000259" key="7">
    <source>
        <dbReference type="Pfam" id="PF00155"/>
    </source>
</evidence>
<evidence type="ECO:0000256" key="5">
    <source>
        <dbReference type="ARBA" id="ARBA00022898"/>
    </source>
</evidence>
<evidence type="ECO:0000256" key="3">
    <source>
        <dbReference type="ARBA" id="ARBA00022576"/>
    </source>
</evidence>
<feature type="domain" description="Aminotransferase class I/classII large" evidence="7">
    <location>
        <begin position="37"/>
        <end position="381"/>
    </location>
</feature>
<proteinExistence type="inferred from homology"/>
<dbReference type="InterPro" id="IPR004839">
    <property type="entry name" value="Aminotransferase_I/II_large"/>
</dbReference>
<dbReference type="EMBL" id="CP133548">
    <property type="protein sequence ID" value="WMS88626.1"/>
    <property type="molecule type" value="Genomic_DNA"/>
</dbReference>
<dbReference type="CDD" id="cd00609">
    <property type="entry name" value="AAT_like"/>
    <property type="match status" value="1"/>
</dbReference>
<evidence type="ECO:0000313" key="9">
    <source>
        <dbReference type="Proteomes" id="UP001239782"/>
    </source>
</evidence>
<organism evidence="8 9">
    <name type="scientific">Pleionea litopenaei</name>
    <dbReference type="NCBI Taxonomy" id="3070815"/>
    <lineage>
        <taxon>Bacteria</taxon>
        <taxon>Pseudomonadati</taxon>
        <taxon>Pseudomonadota</taxon>
        <taxon>Gammaproteobacteria</taxon>
        <taxon>Oceanospirillales</taxon>
        <taxon>Pleioneaceae</taxon>
        <taxon>Pleionea</taxon>
    </lineage>
</organism>
<evidence type="ECO:0000256" key="6">
    <source>
        <dbReference type="RuleBase" id="RU000481"/>
    </source>
</evidence>
<dbReference type="PANTHER" id="PTHR46383">
    <property type="entry name" value="ASPARTATE AMINOTRANSFERASE"/>
    <property type="match status" value="1"/>
</dbReference>
<dbReference type="InterPro" id="IPR050596">
    <property type="entry name" value="AspAT/PAT-like"/>
</dbReference>
<keyword evidence="4 6" id="KW-0808">Transferase</keyword>
<dbReference type="GO" id="GO:0006520">
    <property type="term" value="P:amino acid metabolic process"/>
    <property type="evidence" value="ECO:0007669"/>
    <property type="project" value="InterPro"/>
</dbReference>